<evidence type="ECO:0000256" key="5">
    <source>
        <dbReference type="ARBA" id="ARBA00022553"/>
    </source>
</evidence>
<dbReference type="Gene3D" id="2.70.150.10">
    <property type="entry name" value="Calcium-transporting ATPase, cytoplasmic transduction domain A"/>
    <property type="match status" value="1"/>
</dbReference>
<feature type="transmembrane region" description="Helical" evidence="13">
    <location>
        <begin position="444"/>
        <end position="463"/>
    </location>
</feature>
<gene>
    <name evidence="17" type="ORF">HNQ65_002633</name>
</gene>
<feature type="transmembrane region" description="Helical" evidence="13">
    <location>
        <begin position="756"/>
        <end position="777"/>
    </location>
</feature>
<keyword evidence="3" id="KW-0813">Transport</keyword>
<dbReference type="InterPro" id="IPR006121">
    <property type="entry name" value="HMA_dom"/>
</dbReference>
<dbReference type="PROSITE" id="PS00154">
    <property type="entry name" value="ATPASE_E1_E2"/>
    <property type="match status" value="1"/>
</dbReference>
<evidence type="ECO:0000256" key="1">
    <source>
        <dbReference type="ARBA" id="ARBA00004651"/>
    </source>
</evidence>
<evidence type="ECO:0000256" key="9">
    <source>
        <dbReference type="ARBA" id="ARBA00022967"/>
    </source>
</evidence>
<dbReference type="Pfam" id="PF00122">
    <property type="entry name" value="E1-E2_ATPase"/>
    <property type="match status" value="1"/>
</dbReference>
<evidence type="ECO:0000256" key="6">
    <source>
        <dbReference type="ARBA" id="ARBA00022692"/>
    </source>
</evidence>
<dbReference type="InterPro" id="IPR018303">
    <property type="entry name" value="ATPase_P-typ_P_site"/>
</dbReference>
<keyword evidence="10 13" id="KW-1133">Transmembrane helix</keyword>
<evidence type="ECO:0000259" key="16">
    <source>
        <dbReference type="Pfam" id="PF12156"/>
    </source>
</evidence>
<keyword evidence="18" id="KW-1185">Reference proteome</keyword>
<feature type="domain" description="HMA" evidence="15">
    <location>
        <begin position="90"/>
        <end position="149"/>
    </location>
</feature>
<keyword evidence="7" id="KW-0479">Metal-binding</keyword>
<feature type="transmembrane region" description="Helical" evidence="13">
    <location>
        <begin position="733"/>
        <end position="750"/>
    </location>
</feature>
<accession>A0A7W8DKH6</accession>
<dbReference type="RefSeq" id="WP_184339971.1">
    <property type="nucleotide sequence ID" value="NZ_JACHIG010000005.1"/>
</dbReference>
<dbReference type="InterPro" id="IPR023299">
    <property type="entry name" value="ATPase_P-typ_cyto_dom_N"/>
</dbReference>
<dbReference type="GO" id="GO:0055070">
    <property type="term" value="P:copper ion homeostasis"/>
    <property type="evidence" value="ECO:0007669"/>
    <property type="project" value="TreeGrafter"/>
</dbReference>
<evidence type="ECO:0000256" key="13">
    <source>
        <dbReference type="SAM" id="Phobius"/>
    </source>
</evidence>
<protein>
    <submittedName>
        <fullName evidence="17">Cu2+-exporting ATPase</fullName>
    </submittedName>
</protein>
<keyword evidence="12 13" id="KW-0472">Membrane</keyword>
<name>A0A7W8DKH6_9BACT</name>
<dbReference type="Pfam" id="PF00403">
    <property type="entry name" value="HMA"/>
    <property type="match status" value="1"/>
</dbReference>
<feature type="domain" description="P-type ATPase A" evidence="14">
    <location>
        <begin position="298"/>
        <end position="396"/>
    </location>
</feature>
<comment type="similarity">
    <text evidence="2">Belongs to the cation transport ATPase (P-type) (TC 3.A.3) family. Type IB subfamily.</text>
</comment>
<dbReference type="Pfam" id="PF00702">
    <property type="entry name" value="Hydrolase"/>
    <property type="match status" value="1"/>
</dbReference>
<feature type="transmembrane region" description="Helical" evidence="13">
    <location>
        <begin position="170"/>
        <end position="189"/>
    </location>
</feature>
<keyword evidence="9" id="KW-1278">Translocase</keyword>
<dbReference type="SUPFAM" id="SSF81665">
    <property type="entry name" value="Calcium ATPase, transmembrane domain M"/>
    <property type="match status" value="1"/>
</dbReference>
<dbReference type="GO" id="GO:0043682">
    <property type="term" value="F:P-type divalent copper transporter activity"/>
    <property type="evidence" value="ECO:0007669"/>
    <property type="project" value="TreeGrafter"/>
</dbReference>
<evidence type="ECO:0000259" key="14">
    <source>
        <dbReference type="Pfam" id="PF00122"/>
    </source>
</evidence>
<dbReference type="InterPro" id="IPR059000">
    <property type="entry name" value="ATPase_P-type_domA"/>
</dbReference>
<dbReference type="SUPFAM" id="SSF81653">
    <property type="entry name" value="Calcium ATPase, transduction domain A"/>
    <property type="match status" value="1"/>
</dbReference>
<comment type="caution">
    <text evidence="17">The sequence shown here is derived from an EMBL/GenBank/DDBJ whole genome shotgun (WGS) entry which is preliminary data.</text>
</comment>
<keyword evidence="11" id="KW-0406">Ion transport</keyword>
<dbReference type="InterPro" id="IPR008250">
    <property type="entry name" value="ATPase_P-typ_transduc_dom_A_sf"/>
</dbReference>
<organism evidence="17 18">
    <name type="scientific">Prosthecobacter vanneervenii</name>
    <dbReference type="NCBI Taxonomy" id="48466"/>
    <lineage>
        <taxon>Bacteria</taxon>
        <taxon>Pseudomonadati</taxon>
        <taxon>Verrucomicrobiota</taxon>
        <taxon>Verrucomicrobiia</taxon>
        <taxon>Verrucomicrobiales</taxon>
        <taxon>Verrucomicrobiaceae</taxon>
        <taxon>Prosthecobacter</taxon>
    </lineage>
</organism>
<dbReference type="SUPFAM" id="SSF55008">
    <property type="entry name" value="HMA, heavy metal-associated domain"/>
    <property type="match status" value="1"/>
</dbReference>
<keyword evidence="5" id="KW-0597">Phosphoprotein</keyword>
<feature type="transmembrane region" description="Helical" evidence="13">
    <location>
        <begin position="195"/>
        <end position="221"/>
    </location>
</feature>
<evidence type="ECO:0000256" key="10">
    <source>
        <dbReference type="ARBA" id="ARBA00022989"/>
    </source>
</evidence>
<evidence type="ECO:0000259" key="15">
    <source>
        <dbReference type="Pfam" id="PF00403"/>
    </source>
</evidence>
<dbReference type="PANTHER" id="PTHR43520">
    <property type="entry name" value="ATP7, ISOFORM B"/>
    <property type="match status" value="1"/>
</dbReference>
<evidence type="ECO:0000313" key="17">
    <source>
        <dbReference type="EMBL" id="MBB5033050.1"/>
    </source>
</evidence>
<dbReference type="Gene3D" id="3.40.1110.10">
    <property type="entry name" value="Calcium-transporting ATPase, cytoplasmic domain N"/>
    <property type="match status" value="2"/>
</dbReference>
<dbReference type="SUPFAM" id="SSF56784">
    <property type="entry name" value="HAD-like"/>
    <property type="match status" value="1"/>
</dbReference>
<dbReference type="InterPro" id="IPR001757">
    <property type="entry name" value="P_typ_ATPase"/>
</dbReference>
<evidence type="ECO:0000256" key="3">
    <source>
        <dbReference type="ARBA" id="ARBA00022448"/>
    </source>
</evidence>
<dbReference type="InterPro" id="IPR023214">
    <property type="entry name" value="HAD_sf"/>
</dbReference>
<evidence type="ECO:0000256" key="12">
    <source>
        <dbReference type="ARBA" id="ARBA00023136"/>
    </source>
</evidence>
<evidence type="ECO:0000256" key="11">
    <source>
        <dbReference type="ARBA" id="ARBA00023065"/>
    </source>
</evidence>
<evidence type="ECO:0000256" key="2">
    <source>
        <dbReference type="ARBA" id="ARBA00006024"/>
    </source>
</evidence>
<reference evidence="17 18" key="1">
    <citation type="submission" date="2020-08" db="EMBL/GenBank/DDBJ databases">
        <title>Genomic Encyclopedia of Type Strains, Phase IV (KMG-IV): sequencing the most valuable type-strain genomes for metagenomic binning, comparative biology and taxonomic classification.</title>
        <authorList>
            <person name="Goeker M."/>
        </authorList>
    </citation>
    <scope>NUCLEOTIDE SEQUENCE [LARGE SCALE GENOMIC DNA]</scope>
    <source>
        <strain evidence="17 18">DSM 12252</strain>
    </source>
</reference>
<dbReference type="GO" id="GO:0005507">
    <property type="term" value="F:copper ion binding"/>
    <property type="evidence" value="ECO:0007669"/>
    <property type="project" value="TreeGrafter"/>
</dbReference>
<keyword evidence="6 13" id="KW-0812">Transmembrane</keyword>
<keyword evidence="4" id="KW-1003">Cell membrane</keyword>
<dbReference type="InterPro" id="IPR036412">
    <property type="entry name" value="HAD-like_sf"/>
</dbReference>
<evidence type="ECO:0000256" key="7">
    <source>
        <dbReference type="ARBA" id="ARBA00022723"/>
    </source>
</evidence>
<dbReference type="Proteomes" id="UP000590740">
    <property type="component" value="Unassembled WGS sequence"/>
</dbReference>
<sequence length="801" mass="87209">MNAPHKSLNCTHCGSPVPAGRDDGFCCAGCSYVYDLLHQQGLDYFYNLKGSAALPPVAPQALRERDYEWLNLMQTTADSTGEGDVVELRLAVQGLSCVGCVWLIERLFSRQPGALRVMVDVVHGEMRLMWQRGQFDAVTLARELQSFGYLLGPPLQDAGRKESSGLARRMGVCGAFAMNAMAFSVPRYFDMPPDFAFAHWFELIAAFSATLSMAVGGSYFIERSWRSLRAGVLHIDTPIALGVTAAYVGSIGGWIGGVEGLKYFDFVAIFIFLMLTGRWAQQAAVERNRRRLMRDTSIPETVGVLNDEGAEEMKPVADLRGGMPFVVKPGQTVPVAAKLLSRDASVSLEWINGESEAQAREEGQLLPSGALNIGTEAVKVEAVETWEDSTLRRLLDARKEAEFRDLRLERLLRGYLAVVVVVGAAGALWWWWHGAAVAQALQVMISIFVVSCPCALGVAVPLAEEMAASRAEKLGVFVRTLGLWKRLLRVKRVVFDKTGTLTLENPVLENPEVLRALDAEARAALRHLVTGNLHPVSRSLFDAVAFAADATTPMTGMVKETVGHGLSFVDAAGCEWRLGRPEVAGTGDAVLTRAGAVCAAFRFRDELRAESVQEVRQLRSQQIEVCVLSGDRAHKVAEIARKLELPTSCWQAELTPEAKAAWLRERNRDDTLYVGDGANDSLAFDAALCAGSPVTGRSFLEQKADFFFLGHSLRFVSGLLTVARMHRVATRRVFAFSVSYNIATAIVGLAGHLDPLVAAVLMPLSSLCTLSLVALTFRRATAQARRVGSLPAELEPVPAAA</sequence>
<dbReference type="AlphaFoldDB" id="A0A7W8DKH6"/>
<dbReference type="Pfam" id="PF12156">
    <property type="entry name" value="ATPase-cat_bd"/>
    <property type="match status" value="1"/>
</dbReference>
<evidence type="ECO:0000256" key="4">
    <source>
        <dbReference type="ARBA" id="ARBA00022475"/>
    </source>
</evidence>
<dbReference type="InterPro" id="IPR036163">
    <property type="entry name" value="HMA_dom_sf"/>
</dbReference>
<evidence type="ECO:0000256" key="8">
    <source>
        <dbReference type="ARBA" id="ARBA00022842"/>
    </source>
</evidence>
<feature type="domain" description="Putative metal-binding" evidence="16">
    <location>
        <begin position="9"/>
        <end position="54"/>
    </location>
</feature>
<dbReference type="PANTHER" id="PTHR43520:SF5">
    <property type="entry name" value="CATION-TRANSPORTING P-TYPE ATPASE-RELATED"/>
    <property type="match status" value="1"/>
</dbReference>
<dbReference type="NCBIfam" id="TIGR01494">
    <property type="entry name" value="ATPase_P-type"/>
    <property type="match status" value="1"/>
</dbReference>
<evidence type="ECO:0000313" key="18">
    <source>
        <dbReference type="Proteomes" id="UP000590740"/>
    </source>
</evidence>
<proteinExistence type="inferred from homology"/>
<feature type="transmembrane region" description="Helical" evidence="13">
    <location>
        <begin position="261"/>
        <end position="280"/>
    </location>
</feature>
<dbReference type="Gene3D" id="3.30.70.100">
    <property type="match status" value="1"/>
</dbReference>
<dbReference type="InterPro" id="IPR021993">
    <property type="entry name" value="ATPase-cat-bd"/>
</dbReference>
<dbReference type="InterPro" id="IPR023298">
    <property type="entry name" value="ATPase_P-typ_TM_dom_sf"/>
</dbReference>
<dbReference type="GO" id="GO:0005886">
    <property type="term" value="C:plasma membrane"/>
    <property type="evidence" value="ECO:0007669"/>
    <property type="project" value="UniProtKB-SubCell"/>
</dbReference>
<feature type="transmembrane region" description="Helical" evidence="13">
    <location>
        <begin position="233"/>
        <end position="255"/>
    </location>
</feature>
<feature type="transmembrane region" description="Helical" evidence="13">
    <location>
        <begin position="414"/>
        <end position="432"/>
    </location>
</feature>
<comment type="subcellular location">
    <subcellularLocation>
        <location evidence="1">Cell membrane</location>
        <topology evidence="1">Multi-pass membrane protein</topology>
    </subcellularLocation>
</comment>
<dbReference type="EMBL" id="JACHIG010000005">
    <property type="protein sequence ID" value="MBB5033050.1"/>
    <property type="molecule type" value="Genomic_DNA"/>
</dbReference>
<dbReference type="GO" id="GO:0016887">
    <property type="term" value="F:ATP hydrolysis activity"/>
    <property type="evidence" value="ECO:0007669"/>
    <property type="project" value="InterPro"/>
</dbReference>
<dbReference type="CDD" id="cd00371">
    <property type="entry name" value="HMA"/>
    <property type="match status" value="1"/>
</dbReference>
<dbReference type="Gene3D" id="3.40.50.1000">
    <property type="entry name" value="HAD superfamily/HAD-like"/>
    <property type="match status" value="2"/>
</dbReference>
<keyword evidence="8" id="KW-0460">Magnesium</keyword>
<dbReference type="GO" id="GO:0005524">
    <property type="term" value="F:ATP binding"/>
    <property type="evidence" value="ECO:0007669"/>
    <property type="project" value="InterPro"/>
</dbReference>